<proteinExistence type="predicted"/>
<dbReference type="Proteomes" id="UP000000763">
    <property type="component" value="Chromosome 7"/>
</dbReference>
<name>Q84PS3_ORYSJ</name>
<feature type="compositionally biased region" description="Pro residues" evidence="1">
    <location>
        <begin position="119"/>
        <end position="128"/>
    </location>
</feature>
<sequence length="176" mass="18525">MGQKAPPPSGQIWEGGREGGDPPPGATTAGREGDRIVEGERRHRLERCRPPRSPLRPDLGGREGARGATAVASTLRAIVVSTGSGREPPPPPPFTLPPLVAAAASTLRAAVVSTESGREPPPPPPSAMPPLGAAATAPGEERRGDLERREGREERERWEGRAEEADLMILVGLPLK</sequence>
<evidence type="ECO:0000313" key="2">
    <source>
        <dbReference type="EMBL" id="BAC65969.1"/>
    </source>
</evidence>
<protein>
    <submittedName>
        <fullName evidence="2">Uncharacterized protein</fullName>
    </submittedName>
</protein>
<gene>
    <name evidence="2" type="primary">P0404G11.122</name>
</gene>
<feature type="compositionally biased region" description="Basic and acidic residues" evidence="1">
    <location>
        <begin position="139"/>
        <end position="159"/>
    </location>
</feature>
<feature type="compositionally biased region" description="Basic and acidic residues" evidence="1">
    <location>
        <begin position="31"/>
        <end position="49"/>
    </location>
</feature>
<feature type="region of interest" description="Disordered" evidence="1">
    <location>
        <begin position="1"/>
        <end position="70"/>
    </location>
</feature>
<accession>Q84PS3</accession>
<dbReference type="AlphaFoldDB" id="Q84PS3"/>
<evidence type="ECO:0000313" key="3">
    <source>
        <dbReference type="Proteomes" id="UP000000763"/>
    </source>
</evidence>
<evidence type="ECO:0000256" key="1">
    <source>
        <dbReference type="SAM" id="MobiDB-lite"/>
    </source>
</evidence>
<feature type="region of interest" description="Disordered" evidence="1">
    <location>
        <begin position="111"/>
        <end position="159"/>
    </location>
</feature>
<reference evidence="3" key="1">
    <citation type="journal article" date="2005" name="Nature">
        <title>The map-based sequence of the rice genome.</title>
        <authorList>
            <consortium name="International rice genome sequencing project (IRGSP)"/>
            <person name="Matsumoto T."/>
            <person name="Wu J."/>
            <person name="Kanamori H."/>
            <person name="Katayose Y."/>
            <person name="Fujisawa M."/>
            <person name="Namiki N."/>
            <person name="Mizuno H."/>
            <person name="Yamamoto K."/>
            <person name="Antonio B.A."/>
            <person name="Baba T."/>
            <person name="Sakata K."/>
            <person name="Nagamura Y."/>
            <person name="Aoki H."/>
            <person name="Arikawa K."/>
            <person name="Arita K."/>
            <person name="Bito T."/>
            <person name="Chiden Y."/>
            <person name="Fujitsuka N."/>
            <person name="Fukunaka R."/>
            <person name="Hamada M."/>
            <person name="Harada C."/>
            <person name="Hayashi A."/>
            <person name="Hijishita S."/>
            <person name="Honda M."/>
            <person name="Hosokawa S."/>
            <person name="Ichikawa Y."/>
            <person name="Idonuma A."/>
            <person name="Iijima M."/>
            <person name="Ikeda M."/>
            <person name="Ikeno M."/>
            <person name="Ito K."/>
            <person name="Ito S."/>
            <person name="Ito T."/>
            <person name="Ito Y."/>
            <person name="Ito Y."/>
            <person name="Iwabuchi A."/>
            <person name="Kamiya K."/>
            <person name="Karasawa W."/>
            <person name="Kurita K."/>
            <person name="Katagiri S."/>
            <person name="Kikuta A."/>
            <person name="Kobayashi H."/>
            <person name="Kobayashi N."/>
            <person name="Machita K."/>
            <person name="Maehara T."/>
            <person name="Masukawa M."/>
            <person name="Mizubayashi T."/>
            <person name="Mukai Y."/>
            <person name="Nagasaki H."/>
            <person name="Nagata Y."/>
            <person name="Naito S."/>
            <person name="Nakashima M."/>
            <person name="Nakama Y."/>
            <person name="Nakamichi Y."/>
            <person name="Nakamura M."/>
            <person name="Meguro A."/>
            <person name="Negishi M."/>
            <person name="Ohta I."/>
            <person name="Ohta T."/>
            <person name="Okamoto M."/>
            <person name="Ono N."/>
            <person name="Saji S."/>
            <person name="Sakaguchi M."/>
            <person name="Sakai K."/>
            <person name="Shibata M."/>
            <person name="Shimokawa T."/>
            <person name="Song J."/>
            <person name="Takazaki Y."/>
            <person name="Terasawa K."/>
            <person name="Tsugane M."/>
            <person name="Tsuji K."/>
            <person name="Ueda S."/>
            <person name="Waki K."/>
            <person name="Yamagata H."/>
            <person name="Yamamoto M."/>
            <person name="Yamamoto S."/>
            <person name="Yamane H."/>
            <person name="Yoshiki S."/>
            <person name="Yoshihara R."/>
            <person name="Yukawa K."/>
            <person name="Zhong H."/>
            <person name="Yano M."/>
            <person name="Yuan Q."/>
            <person name="Ouyang S."/>
            <person name="Liu J."/>
            <person name="Jones K.M."/>
            <person name="Gansberger K."/>
            <person name="Moffat K."/>
            <person name="Hill J."/>
            <person name="Bera J."/>
            <person name="Fadrosh D."/>
            <person name="Jin S."/>
            <person name="Johri S."/>
            <person name="Kim M."/>
            <person name="Overton L."/>
            <person name="Reardon M."/>
            <person name="Tsitrin T."/>
            <person name="Vuong H."/>
            <person name="Weaver B."/>
            <person name="Ciecko A."/>
            <person name="Tallon L."/>
            <person name="Jackson J."/>
            <person name="Pai G."/>
            <person name="Aken S.V."/>
            <person name="Utterback T."/>
            <person name="Reidmuller S."/>
            <person name="Feldblyum T."/>
            <person name="Hsiao J."/>
            <person name="Zismann V."/>
            <person name="Iobst S."/>
            <person name="de Vazeille A.R."/>
            <person name="Buell C.R."/>
            <person name="Ying K."/>
            <person name="Li Y."/>
            <person name="Lu T."/>
            <person name="Huang Y."/>
            <person name="Zhao Q."/>
            <person name="Feng Q."/>
            <person name="Zhang L."/>
            <person name="Zhu J."/>
            <person name="Weng Q."/>
            <person name="Mu J."/>
            <person name="Lu Y."/>
            <person name="Fan D."/>
            <person name="Liu Y."/>
            <person name="Guan J."/>
            <person name="Zhang Y."/>
            <person name="Yu S."/>
            <person name="Liu X."/>
            <person name="Zhang Y."/>
            <person name="Hong G."/>
            <person name="Han B."/>
            <person name="Choisne N."/>
            <person name="Demange N."/>
            <person name="Orjeda G."/>
            <person name="Samain S."/>
            <person name="Cattolico L."/>
            <person name="Pelletier E."/>
            <person name="Couloux A."/>
            <person name="Segurens B."/>
            <person name="Wincker P."/>
            <person name="D'Hont A."/>
            <person name="Scarpelli C."/>
            <person name="Weissenbach J."/>
            <person name="Salanoubat M."/>
            <person name="Quetier F."/>
            <person name="Yu Y."/>
            <person name="Kim H.R."/>
            <person name="Rambo T."/>
            <person name="Currie J."/>
            <person name="Collura K."/>
            <person name="Luo M."/>
            <person name="Yang T."/>
            <person name="Ammiraju J.S.S."/>
            <person name="Engler F."/>
            <person name="Soderlund C."/>
            <person name="Wing R.A."/>
            <person name="Palmer L.E."/>
            <person name="de la Bastide M."/>
            <person name="Spiegel L."/>
            <person name="Nascimento L."/>
            <person name="Zutavern T."/>
            <person name="O'Shaughnessy A."/>
            <person name="Dike S."/>
            <person name="Dedhia N."/>
            <person name="Preston R."/>
            <person name="Balija V."/>
            <person name="McCombie W.R."/>
            <person name="Chow T."/>
            <person name="Chen H."/>
            <person name="Chung M."/>
            <person name="Chen C."/>
            <person name="Shaw J."/>
            <person name="Wu H."/>
            <person name="Hsiao K."/>
            <person name="Chao Y."/>
            <person name="Chu M."/>
            <person name="Cheng C."/>
            <person name="Hour A."/>
            <person name="Lee P."/>
            <person name="Lin S."/>
            <person name="Lin Y."/>
            <person name="Liou J."/>
            <person name="Liu S."/>
            <person name="Hsing Y."/>
            <person name="Raghuvanshi S."/>
            <person name="Mohanty A."/>
            <person name="Bharti A.K."/>
            <person name="Gaur A."/>
            <person name="Gupta V."/>
            <person name="Kumar D."/>
            <person name="Ravi V."/>
            <person name="Vij S."/>
            <person name="Kapur A."/>
            <person name="Khurana P."/>
            <person name="Khurana P."/>
            <person name="Khurana J.P."/>
            <person name="Tyagi A.K."/>
            <person name="Gaikwad K."/>
            <person name="Singh A."/>
            <person name="Dalal V."/>
            <person name="Srivastava S."/>
            <person name="Dixit A."/>
            <person name="Pal A.K."/>
            <person name="Ghazi I.A."/>
            <person name="Yadav M."/>
            <person name="Pandit A."/>
            <person name="Bhargava A."/>
            <person name="Sureshbabu K."/>
            <person name="Batra K."/>
            <person name="Sharma T.R."/>
            <person name="Mohapatra T."/>
            <person name="Singh N.K."/>
            <person name="Messing J."/>
            <person name="Nelson A.B."/>
            <person name="Fuks G."/>
            <person name="Kavchok S."/>
            <person name="Keizer G."/>
            <person name="Linton E."/>
            <person name="Llaca V."/>
            <person name="Song R."/>
            <person name="Tanyolac B."/>
            <person name="Young S."/>
            <person name="Ho-Il K."/>
            <person name="Hahn J.H."/>
            <person name="Sangsakoo G."/>
            <person name="Vanavichit A."/>
            <person name="de Mattos Luiz.A.T."/>
            <person name="Zimmer P.D."/>
            <person name="Malone G."/>
            <person name="Dellagostin O."/>
            <person name="de Oliveira A.C."/>
            <person name="Bevan M."/>
            <person name="Bancroft I."/>
            <person name="Minx P."/>
            <person name="Cordum H."/>
            <person name="Wilson R."/>
            <person name="Cheng Z."/>
            <person name="Jin W."/>
            <person name="Jiang J."/>
            <person name="Leong S.A."/>
            <person name="Iwama H."/>
            <person name="Gojobori T."/>
            <person name="Itoh T."/>
            <person name="Niimura Y."/>
            <person name="Fujii Y."/>
            <person name="Habara T."/>
            <person name="Sakai H."/>
            <person name="Sato Y."/>
            <person name="Wilson G."/>
            <person name="Kumar K."/>
            <person name="McCouch S."/>
            <person name="Juretic N."/>
            <person name="Hoen D."/>
            <person name="Wright S."/>
            <person name="Bruskiewich R."/>
            <person name="Bureau T."/>
            <person name="Miyao A."/>
            <person name="Hirochika H."/>
            <person name="Nishikawa T."/>
            <person name="Kadowaki K."/>
            <person name="Sugiura M."/>
            <person name="Burr B."/>
            <person name="Sasaki T."/>
        </authorList>
    </citation>
    <scope>NUCLEOTIDE SEQUENCE [LARGE SCALE GENOMIC DNA]</scope>
    <source>
        <strain evidence="3">cv. Nipponbare</strain>
    </source>
</reference>
<organism evidence="2 3">
    <name type="scientific">Oryza sativa subsp. japonica</name>
    <name type="common">Rice</name>
    <dbReference type="NCBI Taxonomy" id="39947"/>
    <lineage>
        <taxon>Eukaryota</taxon>
        <taxon>Viridiplantae</taxon>
        <taxon>Streptophyta</taxon>
        <taxon>Embryophyta</taxon>
        <taxon>Tracheophyta</taxon>
        <taxon>Spermatophyta</taxon>
        <taxon>Magnoliopsida</taxon>
        <taxon>Liliopsida</taxon>
        <taxon>Poales</taxon>
        <taxon>Poaceae</taxon>
        <taxon>BOP clade</taxon>
        <taxon>Oryzoideae</taxon>
        <taxon>Oryzeae</taxon>
        <taxon>Oryzinae</taxon>
        <taxon>Oryza</taxon>
        <taxon>Oryza sativa</taxon>
    </lineage>
</organism>
<reference evidence="3" key="2">
    <citation type="journal article" date="2008" name="Nucleic Acids Res.">
        <title>The rice annotation project database (RAP-DB): 2008 update.</title>
        <authorList>
            <consortium name="The rice annotation project (RAP)"/>
        </authorList>
    </citation>
    <scope>GENOME REANNOTATION</scope>
    <source>
        <strain evidence="3">cv. Nipponbare</strain>
    </source>
</reference>
<dbReference type="EMBL" id="AP005448">
    <property type="protein sequence ID" value="BAC65969.1"/>
    <property type="molecule type" value="Genomic_DNA"/>
</dbReference>